<proteinExistence type="predicted"/>
<gene>
    <name evidence="1" type="ORF">RHMOL_Rhmol07G0250300</name>
</gene>
<dbReference type="Proteomes" id="UP001062846">
    <property type="component" value="Chromosome 7"/>
</dbReference>
<comment type="caution">
    <text evidence="1">The sequence shown here is derived from an EMBL/GenBank/DDBJ whole genome shotgun (WGS) entry which is preliminary data.</text>
</comment>
<evidence type="ECO:0000313" key="2">
    <source>
        <dbReference type="Proteomes" id="UP001062846"/>
    </source>
</evidence>
<sequence length="216" mass="23030">MRGRKLLQLGGRYVHVNQMVVVRQDGTGDFSTIGDAAAAAPNGTDAGGGYYVIYVVAGVYPEYVSVGSSQTYVMMIGDGIGQTVTTGSRNVADGWTTFNCATFAVVGTGFVAVGITIQNTAAAAAKYQAVALRNGADLSTFYSCSFEGDQDTLYTHSLRQFYKECDIYGTTVDFIFGNTAVVFQNCNIYPRLPMAGQYNTISAQGRNQNTGTSIQN</sequence>
<accession>A0ACC0N4H7</accession>
<dbReference type="EMBL" id="CM046394">
    <property type="protein sequence ID" value="KAI8548156.1"/>
    <property type="molecule type" value="Genomic_DNA"/>
</dbReference>
<evidence type="ECO:0000313" key="1">
    <source>
        <dbReference type="EMBL" id="KAI8548156.1"/>
    </source>
</evidence>
<name>A0ACC0N4H7_RHOML</name>
<protein>
    <submittedName>
        <fullName evidence="1">Uncharacterized protein</fullName>
    </submittedName>
</protein>
<organism evidence="1 2">
    <name type="scientific">Rhododendron molle</name>
    <name type="common">Chinese azalea</name>
    <name type="synonym">Azalea mollis</name>
    <dbReference type="NCBI Taxonomy" id="49168"/>
    <lineage>
        <taxon>Eukaryota</taxon>
        <taxon>Viridiplantae</taxon>
        <taxon>Streptophyta</taxon>
        <taxon>Embryophyta</taxon>
        <taxon>Tracheophyta</taxon>
        <taxon>Spermatophyta</taxon>
        <taxon>Magnoliopsida</taxon>
        <taxon>eudicotyledons</taxon>
        <taxon>Gunneridae</taxon>
        <taxon>Pentapetalae</taxon>
        <taxon>asterids</taxon>
        <taxon>Ericales</taxon>
        <taxon>Ericaceae</taxon>
        <taxon>Ericoideae</taxon>
        <taxon>Rhodoreae</taxon>
        <taxon>Rhododendron</taxon>
    </lineage>
</organism>
<reference evidence="1" key="1">
    <citation type="submission" date="2022-02" db="EMBL/GenBank/DDBJ databases">
        <title>Plant Genome Project.</title>
        <authorList>
            <person name="Zhang R.-G."/>
        </authorList>
    </citation>
    <scope>NUCLEOTIDE SEQUENCE</scope>
    <source>
        <strain evidence="1">AT1</strain>
    </source>
</reference>
<keyword evidence="2" id="KW-1185">Reference proteome</keyword>